<protein>
    <submittedName>
        <fullName evidence="1">Uncharacterized protein</fullName>
    </submittedName>
</protein>
<sequence>MALARAAGNRGRRRAAQAAAQQRWVVDDAGQITVSAESFHLQTPAGVYFWGWGAITSASIVADDHVEVYGEATSGPVRWVLHTPWAALIFASWALRRHRRHPQLVTGTWLPVGFLEHVVAQGYRQPMSSPVIVLDA</sequence>
<proteinExistence type="predicted"/>
<reference evidence="1" key="1">
    <citation type="journal article" date="2014" name="Int. J. Syst. Evol. Microbiol.">
        <title>Complete genome sequence of Corynebacterium casei LMG S-19264T (=DSM 44701T), isolated from a smear-ripened cheese.</title>
        <authorList>
            <consortium name="US DOE Joint Genome Institute (JGI-PGF)"/>
            <person name="Walter F."/>
            <person name="Albersmeier A."/>
            <person name="Kalinowski J."/>
            <person name="Ruckert C."/>
        </authorList>
    </citation>
    <scope>NUCLEOTIDE SEQUENCE</scope>
    <source>
        <strain evidence="1">NBRC 112290</strain>
    </source>
</reference>
<evidence type="ECO:0000313" key="2">
    <source>
        <dbReference type="Proteomes" id="UP001157161"/>
    </source>
</evidence>
<comment type="caution">
    <text evidence="1">The sequence shown here is derived from an EMBL/GenBank/DDBJ whole genome shotgun (WGS) entry which is preliminary data.</text>
</comment>
<name>A0AA37UHH6_9MICO</name>
<evidence type="ECO:0000313" key="1">
    <source>
        <dbReference type="EMBL" id="GMA30843.1"/>
    </source>
</evidence>
<dbReference type="Proteomes" id="UP001157161">
    <property type="component" value="Unassembled WGS sequence"/>
</dbReference>
<dbReference type="EMBL" id="BSUM01000001">
    <property type="protein sequence ID" value="GMA30843.1"/>
    <property type="molecule type" value="Genomic_DNA"/>
</dbReference>
<gene>
    <name evidence="1" type="ORF">GCM10025875_08350</name>
</gene>
<accession>A0AA37UHH6</accession>
<dbReference type="AlphaFoldDB" id="A0AA37UHH6"/>
<organism evidence="1 2">
    <name type="scientific">Litorihabitans aurantiacus</name>
    <dbReference type="NCBI Taxonomy" id="1930061"/>
    <lineage>
        <taxon>Bacteria</taxon>
        <taxon>Bacillati</taxon>
        <taxon>Actinomycetota</taxon>
        <taxon>Actinomycetes</taxon>
        <taxon>Micrococcales</taxon>
        <taxon>Beutenbergiaceae</taxon>
        <taxon>Litorihabitans</taxon>
    </lineage>
</organism>
<keyword evidence="2" id="KW-1185">Reference proteome</keyword>
<reference evidence="1" key="2">
    <citation type="submission" date="2023-02" db="EMBL/GenBank/DDBJ databases">
        <authorList>
            <person name="Sun Q."/>
            <person name="Mori K."/>
        </authorList>
    </citation>
    <scope>NUCLEOTIDE SEQUENCE</scope>
    <source>
        <strain evidence="1">NBRC 112290</strain>
    </source>
</reference>